<evidence type="ECO:0000313" key="6">
    <source>
        <dbReference type="Proteomes" id="UP000238220"/>
    </source>
</evidence>
<feature type="chain" id="PRO_5015455101" description="Outer membrane lipoprotein BamD-like domain-containing protein" evidence="4">
    <location>
        <begin position="19"/>
        <end position="941"/>
    </location>
</feature>
<organism evidence="5 6">
    <name type="scientific">Solimonas fluminis</name>
    <dbReference type="NCBI Taxonomy" id="2086571"/>
    <lineage>
        <taxon>Bacteria</taxon>
        <taxon>Pseudomonadati</taxon>
        <taxon>Pseudomonadota</taxon>
        <taxon>Gammaproteobacteria</taxon>
        <taxon>Nevskiales</taxon>
        <taxon>Nevskiaceae</taxon>
        <taxon>Solimonas</taxon>
    </lineage>
</organism>
<dbReference type="InterPro" id="IPR019734">
    <property type="entry name" value="TPR_rpt"/>
</dbReference>
<gene>
    <name evidence="5" type="ORF">C3942_20030</name>
</gene>
<evidence type="ECO:0008006" key="7">
    <source>
        <dbReference type="Google" id="ProtNLM"/>
    </source>
</evidence>
<dbReference type="PROSITE" id="PS51257">
    <property type="entry name" value="PROKAR_LIPOPROTEIN"/>
    <property type="match status" value="1"/>
</dbReference>
<keyword evidence="6" id="KW-1185">Reference proteome</keyword>
<keyword evidence="4" id="KW-0732">Signal</keyword>
<dbReference type="SMART" id="SM00028">
    <property type="entry name" value="TPR"/>
    <property type="match status" value="5"/>
</dbReference>
<dbReference type="PROSITE" id="PS50005">
    <property type="entry name" value="TPR"/>
    <property type="match status" value="2"/>
</dbReference>
<evidence type="ECO:0000256" key="1">
    <source>
        <dbReference type="ARBA" id="ARBA00022737"/>
    </source>
</evidence>
<reference evidence="5 6" key="1">
    <citation type="submission" date="2018-02" db="EMBL/GenBank/DDBJ databases">
        <title>Genome sequencing of Solimonas sp. HR-BB.</title>
        <authorList>
            <person name="Lee Y."/>
            <person name="Jeon C.O."/>
        </authorList>
    </citation>
    <scope>NUCLEOTIDE SEQUENCE [LARGE SCALE GENOMIC DNA]</scope>
    <source>
        <strain evidence="5 6">HR-BB</strain>
    </source>
</reference>
<keyword evidence="2 3" id="KW-0802">TPR repeat</keyword>
<proteinExistence type="predicted"/>
<evidence type="ECO:0000313" key="5">
    <source>
        <dbReference type="EMBL" id="PPE72184.1"/>
    </source>
</evidence>
<dbReference type="PANTHER" id="PTHR45586:SF1">
    <property type="entry name" value="LIPOPOLYSACCHARIDE ASSEMBLY PROTEIN B"/>
    <property type="match status" value="1"/>
</dbReference>
<name>A0A2S5TB05_9GAMM</name>
<dbReference type="Pfam" id="PF13174">
    <property type="entry name" value="TPR_6"/>
    <property type="match status" value="1"/>
</dbReference>
<feature type="repeat" description="TPR" evidence="3">
    <location>
        <begin position="290"/>
        <end position="323"/>
    </location>
</feature>
<protein>
    <recommendedName>
        <fullName evidence="7">Outer membrane lipoprotein BamD-like domain-containing protein</fullName>
    </recommendedName>
</protein>
<dbReference type="OrthoDB" id="9806825at2"/>
<comment type="caution">
    <text evidence="5">The sequence shown here is derived from an EMBL/GenBank/DDBJ whole genome shotgun (WGS) entry which is preliminary data.</text>
</comment>
<dbReference type="SUPFAM" id="SSF48452">
    <property type="entry name" value="TPR-like"/>
    <property type="match status" value="4"/>
</dbReference>
<dbReference type="PANTHER" id="PTHR45586">
    <property type="entry name" value="TPR REPEAT-CONTAINING PROTEIN PA4667"/>
    <property type="match status" value="1"/>
</dbReference>
<dbReference type="Pfam" id="PF13432">
    <property type="entry name" value="TPR_16"/>
    <property type="match status" value="2"/>
</dbReference>
<dbReference type="AlphaFoldDB" id="A0A2S5TB05"/>
<dbReference type="Proteomes" id="UP000238220">
    <property type="component" value="Unassembled WGS sequence"/>
</dbReference>
<evidence type="ECO:0000256" key="3">
    <source>
        <dbReference type="PROSITE-ProRule" id="PRU00339"/>
    </source>
</evidence>
<sequence>MNNRMLPFALTAIALALAACSQQPIKGASPRIGKAIGKLDEPTQEKLPIITSEPIATDPQKAADNYRALLDLQPDLDTKAEAKRRLADLTVQIEDGKGNTGESNQALKESIKFYNELLNDRPEDKNNDRVFYQLARAYQNVGDVNAAIDTLRRLTERHPDSELAGDAHFRRAELLFLTKRYAESEVEYKTVMDLGDQTQFFQHAQYKYGWSQYKQAKFEEAVGTFFAILDRELPAGEQYETDKALSGVDKGKYDMAKDSLRVVTLSFVQLGGGKALNDYLAQHGDPRFYPLVYAALGETLLEKERYTDAAETYSAFIERYPRSPRAPAFQTRVIKAYSEGGFRDIVVREKERYAVTYDPAAPYWGGQPATQEVLTELRSHMEDLAKHYHALAQKDPAAQKPSFLVAAKWYKRIIEVYPKDPRITDINFLLGDALLDGGQTLEAAKEYSKTAYDYPPHTKSGEAAYAGVLAYQKYAKEVPAADRAGGALRQAIDASLKMADTFPGHPRTLPVLTQSALDLYELKAYDEAIKVADRVIKAPGNVAQDLRRTAWSVTGDSHFAQKRYPDAEKAFSEELRLTAPNSPAHAEVTEQLAASIYKQGEAAREAKDLRTAANQFLRVGQVTPRAKIRATADYDAAAALMQLEDWPKAAQVLEGFRGMFPGHALEADVDKKLAVAYHKDNKPAQAAAAYRRISMRATEAVDTRMEAAWLSATLYDEAKMPAETAQGYETYVRQFPRPLARAVDARQRLVELARVRGDSAAETLWLREIVQADDTAGAERTDRTRSLAAQASLALGRMSAAQARSLRLTAPVEKTLPAKKQAMETAVLALNKAVSYGFAEITTAATYELGTLQQDFGKALMESERPRNLKDLELEQYNLLLEEQALPFEEKAIAAWEANLKRIPQGVYDEWVAKSAKALAAIAPAKYGKREKGEDRYESLK</sequence>
<dbReference type="InterPro" id="IPR011990">
    <property type="entry name" value="TPR-like_helical_dom_sf"/>
</dbReference>
<dbReference type="RefSeq" id="WP_104232144.1">
    <property type="nucleotide sequence ID" value="NZ_PSNW01000015.1"/>
</dbReference>
<evidence type="ECO:0000256" key="2">
    <source>
        <dbReference type="ARBA" id="ARBA00022803"/>
    </source>
</evidence>
<dbReference type="InterPro" id="IPR051012">
    <property type="entry name" value="CellSynth/LPSAsmb/PSIAsmb"/>
</dbReference>
<evidence type="ECO:0000256" key="4">
    <source>
        <dbReference type="SAM" id="SignalP"/>
    </source>
</evidence>
<feature type="signal peptide" evidence="4">
    <location>
        <begin position="1"/>
        <end position="18"/>
    </location>
</feature>
<feature type="repeat" description="TPR" evidence="3">
    <location>
        <begin position="128"/>
        <end position="161"/>
    </location>
</feature>
<dbReference type="EMBL" id="PSNW01000015">
    <property type="protein sequence ID" value="PPE72184.1"/>
    <property type="molecule type" value="Genomic_DNA"/>
</dbReference>
<dbReference type="Gene3D" id="1.25.40.10">
    <property type="entry name" value="Tetratricopeptide repeat domain"/>
    <property type="match status" value="6"/>
</dbReference>
<keyword evidence="1" id="KW-0677">Repeat</keyword>
<accession>A0A2S5TB05</accession>